<dbReference type="InParanoid" id="E4V6V7"/>
<dbReference type="PANTHER" id="PTHR43791">
    <property type="entry name" value="PERMEASE-RELATED"/>
    <property type="match status" value="1"/>
</dbReference>
<dbReference type="PANTHER" id="PTHR43791:SF36">
    <property type="entry name" value="TRANSPORTER, PUTATIVE (AFU_ORTHOLOGUE AFUA_6G08340)-RELATED"/>
    <property type="match status" value="1"/>
</dbReference>
<evidence type="ECO:0000256" key="4">
    <source>
        <dbReference type="ARBA" id="ARBA00022989"/>
    </source>
</evidence>
<feature type="transmembrane region" description="Helical" evidence="6">
    <location>
        <begin position="277"/>
        <end position="297"/>
    </location>
</feature>
<proteinExistence type="predicted"/>
<dbReference type="InterPro" id="IPR036259">
    <property type="entry name" value="MFS_trans_sf"/>
</dbReference>
<feature type="transmembrane region" description="Helical" evidence="6">
    <location>
        <begin position="366"/>
        <end position="389"/>
    </location>
</feature>
<dbReference type="HOGENOM" id="CLU_001265_0_1_1"/>
<dbReference type="Proteomes" id="UP000002669">
    <property type="component" value="Unassembled WGS sequence"/>
</dbReference>
<feature type="transmembrane region" description="Helical" evidence="6">
    <location>
        <begin position="89"/>
        <end position="108"/>
    </location>
</feature>
<keyword evidence="8" id="KW-1185">Reference proteome</keyword>
<keyword evidence="2" id="KW-0813">Transport</keyword>
<dbReference type="SUPFAM" id="SSF103473">
    <property type="entry name" value="MFS general substrate transporter"/>
    <property type="match status" value="1"/>
</dbReference>
<keyword evidence="5 6" id="KW-0472">Membrane</keyword>
<evidence type="ECO:0000256" key="6">
    <source>
        <dbReference type="SAM" id="Phobius"/>
    </source>
</evidence>
<dbReference type="eggNOG" id="KOG2533">
    <property type="taxonomic scope" value="Eukaryota"/>
</dbReference>
<dbReference type="OMA" id="QPLFWTF"/>
<dbReference type="GeneID" id="10024401"/>
<dbReference type="GO" id="GO:0022857">
    <property type="term" value="F:transmembrane transporter activity"/>
    <property type="evidence" value="ECO:0007669"/>
    <property type="project" value="InterPro"/>
</dbReference>
<feature type="transmembrane region" description="Helical" evidence="6">
    <location>
        <begin position="208"/>
        <end position="228"/>
    </location>
</feature>
<accession>E4V6V7</accession>
<dbReference type="OrthoDB" id="2985014at2759"/>
<dbReference type="InterPro" id="IPR011701">
    <property type="entry name" value="MFS"/>
</dbReference>
<dbReference type="EMBL" id="DS989831">
    <property type="protein sequence ID" value="EFQ96823.1"/>
    <property type="molecule type" value="Genomic_DNA"/>
</dbReference>
<comment type="subcellular location">
    <subcellularLocation>
        <location evidence="1">Membrane</location>
        <topology evidence="1">Multi-pass membrane protein</topology>
    </subcellularLocation>
</comment>
<keyword evidence="4 6" id="KW-1133">Transmembrane helix</keyword>
<reference evidence="8" key="1">
    <citation type="journal article" date="2012" name="MBio">
        <title>Comparative genome analysis of Trichophyton rubrum and related dermatophytes reveals candidate genes involved in infection.</title>
        <authorList>
            <person name="Martinez D.A."/>
            <person name="Oliver B.G."/>
            <person name="Graeser Y."/>
            <person name="Goldberg J.M."/>
            <person name="Li W."/>
            <person name="Martinez-Rossi N.M."/>
            <person name="Monod M."/>
            <person name="Shelest E."/>
            <person name="Barton R.C."/>
            <person name="Birch E."/>
            <person name="Brakhage A.A."/>
            <person name="Chen Z."/>
            <person name="Gurr S.J."/>
            <person name="Heiman D."/>
            <person name="Heitman J."/>
            <person name="Kosti I."/>
            <person name="Rossi A."/>
            <person name="Saif S."/>
            <person name="Samalova M."/>
            <person name="Saunders C.W."/>
            <person name="Shea T."/>
            <person name="Summerbell R.C."/>
            <person name="Xu J."/>
            <person name="Young S."/>
            <person name="Zeng Q."/>
            <person name="Birren B.W."/>
            <person name="Cuomo C.A."/>
            <person name="White T.C."/>
        </authorList>
    </citation>
    <scope>NUCLEOTIDE SEQUENCE [LARGE SCALE GENOMIC DNA]</scope>
    <source>
        <strain evidence="8">ATCC MYA-4604 / CBS 118893</strain>
    </source>
</reference>
<evidence type="ECO:0000256" key="1">
    <source>
        <dbReference type="ARBA" id="ARBA00004141"/>
    </source>
</evidence>
<dbReference type="VEuPathDB" id="FungiDB:MGYG_08746"/>
<feature type="transmembrane region" description="Helical" evidence="6">
    <location>
        <begin position="401"/>
        <end position="420"/>
    </location>
</feature>
<feature type="transmembrane region" description="Helical" evidence="6">
    <location>
        <begin position="317"/>
        <end position="334"/>
    </location>
</feature>
<evidence type="ECO:0000256" key="2">
    <source>
        <dbReference type="ARBA" id="ARBA00022448"/>
    </source>
</evidence>
<dbReference type="STRING" id="535722.E4V6V7"/>
<dbReference type="GO" id="GO:0016020">
    <property type="term" value="C:membrane"/>
    <property type="evidence" value="ECO:0007669"/>
    <property type="project" value="UniProtKB-SubCell"/>
</dbReference>
<evidence type="ECO:0000313" key="7">
    <source>
        <dbReference type="EMBL" id="EFQ96823.1"/>
    </source>
</evidence>
<feature type="transmembrane region" description="Helical" evidence="6">
    <location>
        <begin position="432"/>
        <end position="454"/>
    </location>
</feature>
<evidence type="ECO:0000313" key="8">
    <source>
        <dbReference type="Proteomes" id="UP000002669"/>
    </source>
</evidence>
<organism evidence="8">
    <name type="scientific">Arthroderma gypseum (strain ATCC MYA-4604 / CBS 118893)</name>
    <name type="common">Microsporum gypseum</name>
    <dbReference type="NCBI Taxonomy" id="535722"/>
    <lineage>
        <taxon>Eukaryota</taxon>
        <taxon>Fungi</taxon>
        <taxon>Dikarya</taxon>
        <taxon>Ascomycota</taxon>
        <taxon>Pezizomycotina</taxon>
        <taxon>Eurotiomycetes</taxon>
        <taxon>Eurotiomycetidae</taxon>
        <taxon>Onygenales</taxon>
        <taxon>Arthrodermataceae</taxon>
        <taxon>Nannizzia</taxon>
    </lineage>
</organism>
<feature type="transmembrane region" description="Helical" evidence="6">
    <location>
        <begin position="140"/>
        <end position="163"/>
    </location>
</feature>
<dbReference type="FunFam" id="1.20.1250.20:FF:000018">
    <property type="entry name" value="MFS transporter permease"/>
    <property type="match status" value="1"/>
</dbReference>
<keyword evidence="3 6" id="KW-0812">Transmembrane</keyword>
<protein>
    <submittedName>
        <fullName evidence="7">Pantothenate transporter liz1</fullName>
    </submittedName>
</protein>
<sequence length="497" mass="54980">MEKQQEPAQVEVLAVDAERGASPGSDPSPDAIYVDPELERRVVRKLDTRLLGLVSVLAVLAYLDRANIGNARIAGMDVDLQLYGDRFDWLSTVFFIPFVIFHFQVVMWKRFRHDYMLVFTVFLWGLTSTLHGVARNWEGVMALRFFLGIAEAIFSTGTLYFFSFYYRREEIGLRCAIYLSSAPLSSSFSGALAYAITSGTYKIASWRVLFLVEGIPSILMAPLALYLIPPSPDKANFFTPEEKEVAVARLKGQVGHVERVGSIDWNELGATILDINVWFPTVITFSAACCWGSLPIFLPTIIKSMGFSAVTAQGLTAPPYLVAALITIVLSWYSDRYQQRGAAVAFAALVAAAGYAILAVCESTWVCYLGVFLAAAGLFSGSACLSPWIMNNQGTDSRRGFTVAIMGVIGMSGSIPGSRLYPLTDGPRYVKGNAVCAGVMFFQFLLAVVFRWLLVRQNRKLDKLYGTLEEQKLRSNLGENERVVGGENYSPNFRYVL</sequence>
<evidence type="ECO:0000256" key="5">
    <source>
        <dbReference type="ARBA" id="ARBA00023136"/>
    </source>
</evidence>
<feature type="transmembrane region" description="Helical" evidence="6">
    <location>
        <begin position="115"/>
        <end position="134"/>
    </location>
</feature>
<dbReference type="FunFam" id="1.20.1250.20:FF:000013">
    <property type="entry name" value="MFS general substrate transporter"/>
    <property type="match status" value="1"/>
</dbReference>
<name>E4V6V7_ARTGP</name>
<dbReference type="RefSeq" id="XP_003169200.1">
    <property type="nucleotide sequence ID" value="XM_003169152.1"/>
</dbReference>
<dbReference type="Pfam" id="PF07690">
    <property type="entry name" value="MFS_1"/>
    <property type="match status" value="1"/>
</dbReference>
<feature type="transmembrane region" description="Helical" evidence="6">
    <location>
        <begin position="50"/>
        <end position="69"/>
    </location>
</feature>
<feature type="transmembrane region" description="Helical" evidence="6">
    <location>
        <begin position="341"/>
        <end position="360"/>
    </location>
</feature>
<dbReference type="AlphaFoldDB" id="E4V6V7"/>
<feature type="transmembrane region" description="Helical" evidence="6">
    <location>
        <begin position="175"/>
        <end position="196"/>
    </location>
</feature>
<dbReference type="Gene3D" id="1.20.1250.20">
    <property type="entry name" value="MFS general substrate transporter like domains"/>
    <property type="match status" value="2"/>
</dbReference>
<gene>
    <name evidence="7" type="ORF">MGYG_08746</name>
</gene>
<evidence type="ECO:0000256" key="3">
    <source>
        <dbReference type="ARBA" id="ARBA00022692"/>
    </source>
</evidence>